<proteinExistence type="predicted"/>
<dbReference type="AlphaFoldDB" id="A0A8S1A5R4"/>
<dbReference type="OrthoDB" id="7443601at2759"/>
<protein>
    <submittedName>
        <fullName evidence="2">Uncharacterized protein</fullName>
    </submittedName>
</protein>
<reference evidence="2 3" key="1">
    <citation type="submission" date="2020-04" db="EMBL/GenBank/DDBJ databases">
        <authorList>
            <person name="Wallbank WR R."/>
            <person name="Pardo Diaz C."/>
            <person name="Kozak K."/>
            <person name="Martin S."/>
            <person name="Jiggins C."/>
            <person name="Moest M."/>
            <person name="Warren A I."/>
            <person name="Byers J.R.P. K."/>
            <person name="Montejo-Kovacevich G."/>
            <person name="Yen C E."/>
        </authorList>
    </citation>
    <scope>NUCLEOTIDE SEQUENCE [LARGE SCALE GENOMIC DNA]</scope>
</reference>
<accession>A0A8S1A5R4</accession>
<evidence type="ECO:0000313" key="2">
    <source>
        <dbReference type="EMBL" id="CAB3239858.1"/>
    </source>
</evidence>
<evidence type="ECO:0000256" key="1">
    <source>
        <dbReference type="SAM" id="MobiDB-lite"/>
    </source>
</evidence>
<sequence>MTVENRKVVTAAIVSRNIADAVSVQEIDVEKLLEIVQKTQLNHHDSSDESDSSEERDNSDNNALKKFIDNISNNYKNPQEKPNIVRLQKYDSQNSHRSEDIGNILSLILNNDLKVEPKQKSYPVKKRLTPNRLLWDGKDKNSDLQDYSKIYVLLTPNAIQKAKFSSSGINDLVSKILSLSTSSTNRNRQVPQKQKRYKGFVVNEPVQRRRGSREMYAPNDSVEDKPKRGRNNGGGGHTAIPYIRHRGDNIYEKES</sequence>
<gene>
    <name evidence="2" type="ORF">APLA_LOCUS8053</name>
</gene>
<feature type="region of interest" description="Disordered" evidence="1">
    <location>
        <begin position="204"/>
        <end position="255"/>
    </location>
</feature>
<feature type="compositionally biased region" description="Basic and acidic residues" evidence="1">
    <location>
        <begin position="245"/>
        <end position="255"/>
    </location>
</feature>
<name>A0A8S1A5R4_ARCPL</name>
<feature type="compositionally biased region" description="Basic and acidic residues" evidence="1">
    <location>
        <begin position="42"/>
        <end position="59"/>
    </location>
</feature>
<evidence type="ECO:0000313" key="3">
    <source>
        <dbReference type="Proteomes" id="UP000494106"/>
    </source>
</evidence>
<organism evidence="2 3">
    <name type="scientific">Arctia plantaginis</name>
    <name type="common">Wood tiger moth</name>
    <name type="synonym">Phalaena plantaginis</name>
    <dbReference type="NCBI Taxonomy" id="874455"/>
    <lineage>
        <taxon>Eukaryota</taxon>
        <taxon>Metazoa</taxon>
        <taxon>Ecdysozoa</taxon>
        <taxon>Arthropoda</taxon>
        <taxon>Hexapoda</taxon>
        <taxon>Insecta</taxon>
        <taxon>Pterygota</taxon>
        <taxon>Neoptera</taxon>
        <taxon>Endopterygota</taxon>
        <taxon>Lepidoptera</taxon>
        <taxon>Glossata</taxon>
        <taxon>Ditrysia</taxon>
        <taxon>Noctuoidea</taxon>
        <taxon>Erebidae</taxon>
        <taxon>Arctiinae</taxon>
        <taxon>Arctia</taxon>
    </lineage>
</organism>
<keyword evidence="3" id="KW-1185">Reference proteome</keyword>
<feature type="region of interest" description="Disordered" evidence="1">
    <location>
        <begin position="40"/>
        <end position="60"/>
    </location>
</feature>
<comment type="caution">
    <text evidence="2">The sequence shown here is derived from an EMBL/GenBank/DDBJ whole genome shotgun (WGS) entry which is preliminary data.</text>
</comment>
<dbReference type="EMBL" id="CADEBC010000503">
    <property type="protein sequence ID" value="CAB3239858.1"/>
    <property type="molecule type" value="Genomic_DNA"/>
</dbReference>
<dbReference type="Proteomes" id="UP000494106">
    <property type="component" value="Unassembled WGS sequence"/>
</dbReference>